<accession>A0A4Y7TV10</accession>
<reference evidence="3 4" key="1">
    <citation type="journal article" date="2019" name="Nat. Ecol. Evol.">
        <title>Megaphylogeny resolves global patterns of mushroom evolution.</title>
        <authorList>
            <person name="Varga T."/>
            <person name="Krizsan K."/>
            <person name="Foldi C."/>
            <person name="Dima B."/>
            <person name="Sanchez-Garcia M."/>
            <person name="Sanchez-Ramirez S."/>
            <person name="Szollosi G.J."/>
            <person name="Szarkandi J.G."/>
            <person name="Papp V."/>
            <person name="Albert L."/>
            <person name="Andreopoulos W."/>
            <person name="Angelini C."/>
            <person name="Antonin V."/>
            <person name="Barry K.W."/>
            <person name="Bougher N.L."/>
            <person name="Buchanan P."/>
            <person name="Buyck B."/>
            <person name="Bense V."/>
            <person name="Catcheside P."/>
            <person name="Chovatia M."/>
            <person name="Cooper J."/>
            <person name="Damon W."/>
            <person name="Desjardin D."/>
            <person name="Finy P."/>
            <person name="Geml J."/>
            <person name="Haridas S."/>
            <person name="Hughes K."/>
            <person name="Justo A."/>
            <person name="Karasinski D."/>
            <person name="Kautmanova I."/>
            <person name="Kiss B."/>
            <person name="Kocsube S."/>
            <person name="Kotiranta H."/>
            <person name="LaButti K.M."/>
            <person name="Lechner B.E."/>
            <person name="Liimatainen K."/>
            <person name="Lipzen A."/>
            <person name="Lukacs Z."/>
            <person name="Mihaltcheva S."/>
            <person name="Morgado L.N."/>
            <person name="Niskanen T."/>
            <person name="Noordeloos M.E."/>
            <person name="Ohm R.A."/>
            <person name="Ortiz-Santana B."/>
            <person name="Ovrebo C."/>
            <person name="Racz N."/>
            <person name="Riley R."/>
            <person name="Savchenko A."/>
            <person name="Shiryaev A."/>
            <person name="Soop K."/>
            <person name="Spirin V."/>
            <person name="Szebenyi C."/>
            <person name="Tomsovsky M."/>
            <person name="Tulloss R.E."/>
            <person name="Uehling J."/>
            <person name="Grigoriev I.V."/>
            <person name="Vagvolgyi C."/>
            <person name="Papp T."/>
            <person name="Martin F.M."/>
            <person name="Miettinen O."/>
            <person name="Hibbett D.S."/>
            <person name="Nagy L.G."/>
        </authorList>
    </citation>
    <scope>NUCLEOTIDE SEQUENCE [LARGE SCALE GENOMIC DNA]</scope>
    <source>
        <strain evidence="3 4">FP101781</strain>
    </source>
</reference>
<name>A0A4Y7TV10_COPMI</name>
<feature type="region of interest" description="Disordered" evidence="1">
    <location>
        <begin position="63"/>
        <end position="99"/>
    </location>
</feature>
<feature type="chain" id="PRO_5021488226" description="Secreted protein" evidence="2">
    <location>
        <begin position="24"/>
        <end position="99"/>
    </location>
</feature>
<keyword evidence="2" id="KW-0732">Signal</keyword>
<keyword evidence="4" id="KW-1185">Reference proteome</keyword>
<gene>
    <name evidence="3" type="ORF">FA13DRAFT_716067</name>
</gene>
<evidence type="ECO:0008006" key="5">
    <source>
        <dbReference type="Google" id="ProtNLM"/>
    </source>
</evidence>
<dbReference type="OrthoDB" id="3057617at2759"/>
<proteinExistence type="predicted"/>
<sequence>MSEGLGFVLAYLSTCFFCCNCCGRPETIEEMQLGSEFRGRTKRNPREQEIDDEFMARNYTRDAAGRIHMEPRPSQISQNVKPEGKNESFGAATASAQAQ</sequence>
<comment type="caution">
    <text evidence="3">The sequence shown here is derived from an EMBL/GenBank/DDBJ whole genome shotgun (WGS) entry which is preliminary data.</text>
</comment>
<evidence type="ECO:0000313" key="4">
    <source>
        <dbReference type="Proteomes" id="UP000298030"/>
    </source>
</evidence>
<dbReference type="EMBL" id="QPFP01000003">
    <property type="protein sequence ID" value="TEB38003.1"/>
    <property type="molecule type" value="Genomic_DNA"/>
</dbReference>
<evidence type="ECO:0000256" key="1">
    <source>
        <dbReference type="SAM" id="MobiDB-lite"/>
    </source>
</evidence>
<dbReference type="Proteomes" id="UP000298030">
    <property type="component" value="Unassembled WGS sequence"/>
</dbReference>
<evidence type="ECO:0000256" key="2">
    <source>
        <dbReference type="SAM" id="SignalP"/>
    </source>
</evidence>
<evidence type="ECO:0000313" key="3">
    <source>
        <dbReference type="EMBL" id="TEB38003.1"/>
    </source>
</evidence>
<protein>
    <recommendedName>
        <fullName evidence="5">Secreted protein</fullName>
    </recommendedName>
</protein>
<dbReference type="AlphaFoldDB" id="A0A4Y7TV10"/>
<feature type="signal peptide" evidence="2">
    <location>
        <begin position="1"/>
        <end position="23"/>
    </location>
</feature>
<organism evidence="3 4">
    <name type="scientific">Coprinellus micaceus</name>
    <name type="common">Glistening ink-cap mushroom</name>
    <name type="synonym">Coprinus micaceus</name>
    <dbReference type="NCBI Taxonomy" id="71717"/>
    <lineage>
        <taxon>Eukaryota</taxon>
        <taxon>Fungi</taxon>
        <taxon>Dikarya</taxon>
        <taxon>Basidiomycota</taxon>
        <taxon>Agaricomycotina</taxon>
        <taxon>Agaricomycetes</taxon>
        <taxon>Agaricomycetidae</taxon>
        <taxon>Agaricales</taxon>
        <taxon>Agaricineae</taxon>
        <taxon>Psathyrellaceae</taxon>
        <taxon>Coprinellus</taxon>
    </lineage>
</organism>